<dbReference type="InParanoid" id="Q0UYZ1"/>
<sequence length="88" mass="9708">MAKIALQGTWFELRLVAAAAEENYTTVNFTLVLRLESPCRLMSPWHARAGVDSMDGSAAARIGAQQRGWERSSEDRSVAARMGAQQRV</sequence>
<feature type="compositionally biased region" description="Basic and acidic residues" evidence="1">
    <location>
        <begin position="68"/>
        <end position="78"/>
    </location>
</feature>
<dbReference type="EMBL" id="CH445328">
    <property type="protein sequence ID" value="EAT89754.1"/>
    <property type="molecule type" value="Genomic_DNA"/>
</dbReference>
<name>Q0UYZ1_PHANO</name>
<proteinExistence type="predicted"/>
<accession>Q0UYZ1</accession>
<evidence type="ECO:0000313" key="2">
    <source>
        <dbReference type="EMBL" id="EAT89754.1"/>
    </source>
</evidence>
<evidence type="ECO:0000313" key="3">
    <source>
        <dbReference type="Proteomes" id="UP000001055"/>
    </source>
</evidence>
<dbReference type="AlphaFoldDB" id="Q0UYZ1"/>
<dbReference type="Proteomes" id="UP000001055">
    <property type="component" value="Unassembled WGS sequence"/>
</dbReference>
<reference evidence="3" key="1">
    <citation type="journal article" date="2007" name="Plant Cell">
        <title>Dothideomycete-plant interactions illuminated by genome sequencing and EST analysis of the wheat pathogen Stagonospora nodorum.</title>
        <authorList>
            <person name="Hane J.K."/>
            <person name="Lowe R.G."/>
            <person name="Solomon P.S."/>
            <person name="Tan K.C."/>
            <person name="Schoch C.L."/>
            <person name="Spatafora J.W."/>
            <person name="Crous P.W."/>
            <person name="Kodira C."/>
            <person name="Birren B.W."/>
            <person name="Galagan J.E."/>
            <person name="Torriani S.F."/>
            <person name="McDonald B.A."/>
            <person name="Oliver R.P."/>
        </authorList>
    </citation>
    <scope>NUCLEOTIDE SEQUENCE [LARGE SCALE GENOMIC DNA]</scope>
    <source>
        <strain evidence="3">SN15 / ATCC MYA-4574 / FGSC 10173</strain>
    </source>
</reference>
<organism evidence="2 3">
    <name type="scientific">Phaeosphaeria nodorum (strain SN15 / ATCC MYA-4574 / FGSC 10173)</name>
    <name type="common">Glume blotch fungus</name>
    <name type="synonym">Parastagonospora nodorum</name>
    <dbReference type="NCBI Taxonomy" id="321614"/>
    <lineage>
        <taxon>Eukaryota</taxon>
        <taxon>Fungi</taxon>
        <taxon>Dikarya</taxon>
        <taxon>Ascomycota</taxon>
        <taxon>Pezizomycotina</taxon>
        <taxon>Dothideomycetes</taxon>
        <taxon>Pleosporomycetidae</taxon>
        <taxon>Pleosporales</taxon>
        <taxon>Pleosporineae</taxon>
        <taxon>Phaeosphaeriaceae</taxon>
        <taxon>Parastagonospora</taxon>
    </lineage>
</organism>
<dbReference type="KEGG" id="pno:SNOG_03023"/>
<gene>
    <name evidence="2" type="ORF">SNOG_03023</name>
</gene>
<feature type="region of interest" description="Disordered" evidence="1">
    <location>
        <begin position="62"/>
        <end position="88"/>
    </location>
</feature>
<evidence type="ECO:0000256" key="1">
    <source>
        <dbReference type="SAM" id="MobiDB-lite"/>
    </source>
</evidence>
<dbReference type="GeneID" id="5970469"/>
<protein>
    <submittedName>
        <fullName evidence="2">Uncharacterized protein</fullName>
    </submittedName>
</protein>
<dbReference type="RefSeq" id="XP_001793612.1">
    <property type="nucleotide sequence ID" value="XM_001793560.1"/>
</dbReference>